<gene>
    <name evidence="2" type="ORF">P691DRAFT_802912</name>
</gene>
<evidence type="ECO:0000256" key="1">
    <source>
        <dbReference type="SAM" id="MobiDB-lite"/>
    </source>
</evidence>
<name>A0A9P5WYM8_9AGAR</name>
<proteinExistence type="predicted"/>
<evidence type="ECO:0000313" key="3">
    <source>
        <dbReference type="Proteomes" id="UP000807342"/>
    </source>
</evidence>
<keyword evidence="3" id="KW-1185">Reference proteome</keyword>
<sequence length="97" mass="10681">MMTSRNSWLAPLFSSRPPHPNLPAPCLRRPVAPGRTAKSSPLGRSHPPPRLPFRPLWIHAVRQESPPRAFAHCASFISIPTTSPPSHNFPIAPALLQ</sequence>
<dbReference type="Proteomes" id="UP000807342">
    <property type="component" value="Unassembled WGS sequence"/>
</dbReference>
<accession>A0A9P5WYM8</accession>
<evidence type="ECO:0000313" key="2">
    <source>
        <dbReference type="EMBL" id="KAF9440276.1"/>
    </source>
</evidence>
<comment type="caution">
    <text evidence="2">The sequence shown here is derived from an EMBL/GenBank/DDBJ whole genome shotgun (WGS) entry which is preliminary data.</text>
</comment>
<feature type="region of interest" description="Disordered" evidence="1">
    <location>
        <begin position="1"/>
        <end position="48"/>
    </location>
</feature>
<organism evidence="2 3">
    <name type="scientific">Macrolepiota fuliginosa MF-IS2</name>
    <dbReference type="NCBI Taxonomy" id="1400762"/>
    <lineage>
        <taxon>Eukaryota</taxon>
        <taxon>Fungi</taxon>
        <taxon>Dikarya</taxon>
        <taxon>Basidiomycota</taxon>
        <taxon>Agaricomycotina</taxon>
        <taxon>Agaricomycetes</taxon>
        <taxon>Agaricomycetidae</taxon>
        <taxon>Agaricales</taxon>
        <taxon>Agaricineae</taxon>
        <taxon>Agaricaceae</taxon>
        <taxon>Macrolepiota</taxon>
    </lineage>
</organism>
<dbReference type="AlphaFoldDB" id="A0A9P5WYM8"/>
<reference evidence="2" key="1">
    <citation type="submission" date="2020-11" db="EMBL/GenBank/DDBJ databases">
        <authorList>
            <consortium name="DOE Joint Genome Institute"/>
            <person name="Ahrendt S."/>
            <person name="Riley R."/>
            <person name="Andreopoulos W."/>
            <person name="Labutti K."/>
            <person name="Pangilinan J."/>
            <person name="Ruiz-Duenas F.J."/>
            <person name="Barrasa J.M."/>
            <person name="Sanchez-Garcia M."/>
            <person name="Camarero S."/>
            <person name="Miyauchi S."/>
            <person name="Serrano A."/>
            <person name="Linde D."/>
            <person name="Babiker R."/>
            <person name="Drula E."/>
            <person name="Ayuso-Fernandez I."/>
            <person name="Pacheco R."/>
            <person name="Padilla G."/>
            <person name="Ferreira P."/>
            <person name="Barriuso J."/>
            <person name="Kellner H."/>
            <person name="Castanera R."/>
            <person name="Alfaro M."/>
            <person name="Ramirez L."/>
            <person name="Pisabarro A.G."/>
            <person name="Kuo A."/>
            <person name="Tritt A."/>
            <person name="Lipzen A."/>
            <person name="He G."/>
            <person name="Yan M."/>
            <person name="Ng V."/>
            <person name="Cullen D."/>
            <person name="Martin F."/>
            <person name="Rosso M.-N."/>
            <person name="Henrissat B."/>
            <person name="Hibbett D."/>
            <person name="Martinez A.T."/>
            <person name="Grigoriev I.V."/>
        </authorList>
    </citation>
    <scope>NUCLEOTIDE SEQUENCE</scope>
    <source>
        <strain evidence="2">MF-IS2</strain>
    </source>
</reference>
<protein>
    <submittedName>
        <fullName evidence="2">Uncharacterized protein</fullName>
    </submittedName>
</protein>
<dbReference type="EMBL" id="MU152679">
    <property type="protein sequence ID" value="KAF9440276.1"/>
    <property type="molecule type" value="Genomic_DNA"/>
</dbReference>